<gene>
    <name evidence="3" type="ORF">ACRE_061070</name>
</gene>
<evidence type="ECO:0000259" key="2">
    <source>
        <dbReference type="Pfam" id="PF12776"/>
    </source>
</evidence>
<feature type="compositionally biased region" description="Low complexity" evidence="1">
    <location>
        <begin position="222"/>
        <end position="239"/>
    </location>
</feature>
<dbReference type="PANTHER" id="PTHR46929:SF3">
    <property type="entry name" value="MYB_SANT-LIKE DOMAIN-CONTAINING PROTEIN"/>
    <property type="match status" value="1"/>
</dbReference>
<protein>
    <recommendedName>
        <fullName evidence="2">Myb/SANT-like domain-containing protein</fullName>
    </recommendedName>
</protein>
<feature type="compositionally biased region" description="Low complexity" evidence="1">
    <location>
        <begin position="322"/>
        <end position="337"/>
    </location>
</feature>
<dbReference type="InterPro" id="IPR024752">
    <property type="entry name" value="Myb/SANT-like_dom"/>
</dbReference>
<feature type="region of interest" description="Disordered" evidence="1">
    <location>
        <begin position="251"/>
        <end position="352"/>
    </location>
</feature>
<sequence>MSEDDIEAIGPDATVPLVPADRDRRAPRFSWTPAYEATFFRSLCESVQLGLREHSSFKAEAWERASAALQATHGAYPTKNHLINKSDNARKRFRLWRGLREDPAFLYNPATKIVTATEEAWRAHIEKEPLSRALRGRPFEHEEYMEILYPDVVGSGGAPKRIMRPRRKNGVILDSDMPGMAIIDLQEPTRPTIVSSSPRQQPPRPSLSQTPTGSSSNGSTVTRSITTQRPQPQPTTSATFTPDQVAAAAHASAQIAAAAHSSALTPPEETAGQNHSQARKGRPVATTPQTEPALPPLLAGDAAPASMTSPPQKRRRTSYRGTPLTASAPAPTSPVLPGQSREAPSSSSSSSFQAPLLEEILEALRSRAAPRWREQALDIFFRDFSGEELDLQVKISENVLSNENKAMVFCKMPERVRQHWVGKFREMHQLNKTT</sequence>
<dbReference type="HOGENOM" id="CLU_031888_0_0_1"/>
<dbReference type="OrthoDB" id="5307821at2759"/>
<feature type="domain" description="Myb/SANT-like" evidence="2">
    <location>
        <begin position="30"/>
        <end position="124"/>
    </location>
</feature>
<feature type="compositionally biased region" description="Low complexity" evidence="1">
    <location>
        <begin position="251"/>
        <end position="263"/>
    </location>
</feature>
<dbReference type="Proteomes" id="UP000029964">
    <property type="component" value="Unassembled WGS sequence"/>
</dbReference>
<feature type="compositionally biased region" description="Low complexity" evidence="1">
    <location>
        <begin position="296"/>
        <end position="305"/>
    </location>
</feature>
<keyword evidence="4" id="KW-1185">Reference proteome</keyword>
<reference evidence="4" key="1">
    <citation type="journal article" date="2014" name="Genome Announc.">
        <title>Genome sequence and annotation of Acremonium chrysogenum, producer of the beta-lactam antibiotic cephalosporin C.</title>
        <authorList>
            <person name="Terfehr D."/>
            <person name="Dahlmann T.A."/>
            <person name="Specht T."/>
            <person name="Zadra I."/>
            <person name="Kuernsteiner H."/>
            <person name="Kueck U."/>
        </authorList>
    </citation>
    <scope>NUCLEOTIDE SEQUENCE [LARGE SCALE GENOMIC DNA]</scope>
    <source>
        <strain evidence="4">ATCC 11550 / CBS 779.69 / DSM 880 / IAM 14645 / JCM 23072 / IMI 49137</strain>
    </source>
</reference>
<comment type="caution">
    <text evidence="3">The sequence shown here is derived from an EMBL/GenBank/DDBJ whole genome shotgun (WGS) entry which is preliminary data.</text>
</comment>
<organism evidence="3 4">
    <name type="scientific">Hapsidospora chrysogenum (strain ATCC 11550 / CBS 779.69 / DSM 880 / IAM 14645 / JCM 23072 / IMI 49137)</name>
    <name type="common">Acremonium chrysogenum</name>
    <dbReference type="NCBI Taxonomy" id="857340"/>
    <lineage>
        <taxon>Eukaryota</taxon>
        <taxon>Fungi</taxon>
        <taxon>Dikarya</taxon>
        <taxon>Ascomycota</taxon>
        <taxon>Pezizomycotina</taxon>
        <taxon>Sordariomycetes</taxon>
        <taxon>Hypocreomycetidae</taxon>
        <taxon>Hypocreales</taxon>
        <taxon>Bionectriaceae</taxon>
        <taxon>Hapsidospora</taxon>
    </lineage>
</organism>
<evidence type="ECO:0000313" key="3">
    <source>
        <dbReference type="EMBL" id="KFH43162.1"/>
    </source>
</evidence>
<evidence type="ECO:0000256" key="1">
    <source>
        <dbReference type="SAM" id="MobiDB-lite"/>
    </source>
</evidence>
<proteinExistence type="predicted"/>
<evidence type="ECO:0000313" key="4">
    <source>
        <dbReference type="Proteomes" id="UP000029964"/>
    </source>
</evidence>
<accession>A0A086T1D0</accession>
<dbReference type="AlphaFoldDB" id="A0A086T1D0"/>
<dbReference type="STRING" id="857340.A0A086T1D0"/>
<dbReference type="PANTHER" id="PTHR46929">
    <property type="entry name" value="EXPRESSED PROTEIN"/>
    <property type="match status" value="1"/>
</dbReference>
<name>A0A086T1D0_HAPC1</name>
<dbReference type="EMBL" id="JPKY01000076">
    <property type="protein sequence ID" value="KFH43162.1"/>
    <property type="molecule type" value="Genomic_DNA"/>
</dbReference>
<feature type="region of interest" description="Disordered" evidence="1">
    <location>
        <begin position="192"/>
        <end position="239"/>
    </location>
</feature>
<dbReference type="Pfam" id="PF12776">
    <property type="entry name" value="Myb_DNA-bind_3"/>
    <property type="match status" value="1"/>
</dbReference>